<dbReference type="InterPro" id="IPR036322">
    <property type="entry name" value="WD40_repeat_dom_sf"/>
</dbReference>
<dbReference type="GO" id="GO:0005524">
    <property type="term" value="F:ATP binding"/>
    <property type="evidence" value="ECO:0007669"/>
    <property type="project" value="InterPro"/>
</dbReference>
<dbReference type="Pfam" id="PF00400">
    <property type="entry name" value="WD40"/>
    <property type="match status" value="2"/>
</dbReference>
<evidence type="ECO:0000259" key="14">
    <source>
        <dbReference type="PROSITE" id="PS50056"/>
    </source>
</evidence>
<reference evidence="15" key="1">
    <citation type="submission" date="2011-02" db="EMBL/GenBank/DDBJ databases">
        <title>The genome of the leaf-cutting ant Acromyrmex echinatior suggests key adaptations to social evolution and fungus farming.</title>
        <authorList>
            <person name="Nygaard S."/>
            <person name="Zhang G."/>
        </authorList>
    </citation>
    <scope>NUCLEOTIDE SEQUENCE</scope>
</reference>
<dbReference type="SUPFAM" id="SSF50249">
    <property type="entry name" value="Nucleic acid-binding proteins"/>
    <property type="match status" value="1"/>
</dbReference>
<dbReference type="GO" id="GO:0005634">
    <property type="term" value="C:nucleus"/>
    <property type="evidence" value="ECO:0007669"/>
    <property type="project" value="UniProtKB-SubCell"/>
</dbReference>
<dbReference type="Gene3D" id="4.10.87.10">
    <property type="entry name" value="mRNA Capping Enzyme, domain 3"/>
    <property type="match status" value="1"/>
</dbReference>
<dbReference type="OrthoDB" id="200924at2759"/>
<dbReference type="Pfam" id="PF03919">
    <property type="entry name" value="mRNA_cap_C"/>
    <property type="match status" value="1"/>
</dbReference>
<keyword evidence="3" id="KW-0507">mRNA processing</keyword>
<dbReference type="AlphaFoldDB" id="F4WLL9"/>
<dbReference type="FunFam" id="2.40.50.140:FF:000291">
    <property type="entry name" value="mRNA-capping enzyme"/>
    <property type="match status" value="1"/>
</dbReference>
<feature type="domain" description="Tyrosine specific protein phosphatases" evidence="14">
    <location>
        <begin position="110"/>
        <end position="177"/>
    </location>
</feature>
<dbReference type="Pfam" id="PF00782">
    <property type="entry name" value="DSPc"/>
    <property type="match status" value="1"/>
</dbReference>
<name>F4WLL9_ACREC</name>
<dbReference type="InterPro" id="IPR051029">
    <property type="entry name" value="mRNA_Capping_Enz/RNA_Phosphat"/>
</dbReference>
<gene>
    <name evidence="15" type="ORF">G5I_06647</name>
</gene>
<dbReference type="PANTHER" id="PTHR10367:SF17">
    <property type="entry name" value="MRNA-CAPPING ENZYME"/>
    <property type="match status" value="1"/>
</dbReference>
<dbReference type="eggNOG" id="KOG2096">
    <property type="taxonomic scope" value="Eukaryota"/>
</dbReference>
<dbReference type="SUPFAM" id="SSF56091">
    <property type="entry name" value="DNA ligase/mRNA capping enzyme, catalytic domain"/>
    <property type="match status" value="1"/>
</dbReference>
<dbReference type="PROSITE" id="PS50056">
    <property type="entry name" value="TYR_PHOSPHATASE_2"/>
    <property type="match status" value="1"/>
</dbReference>
<evidence type="ECO:0000256" key="3">
    <source>
        <dbReference type="ARBA" id="ARBA00022664"/>
    </source>
</evidence>
<dbReference type="InterPro" id="IPR013846">
    <property type="entry name" value="mRNA_cap_enzyme_C"/>
</dbReference>
<keyword evidence="8" id="KW-0342">GTP-binding</keyword>
<evidence type="ECO:0000256" key="6">
    <source>
        <dbReference type="ARBA" id="ARBA00022741"/>
    </source>
</evidence>
<evidence type="ECO:0000256" key="5">
    <source>
        <dbReference type="ARBA" id="ARBA00022695"/>
    </source>
</evidence>
<dbReference type="FunCoup" id="F4WLL9">
    <property type="interactions" value="1845"/>
</dbReference>
<keyword evidence="16" id="KW-1185">Reference proteome</keyword>
<dbReference type="InterPro" id="IPR000387">
    <property type="entry name" value="Tyr_Pase_dom"/>
</dbReference>
<keyword evidence="5" id="KW-0548">Nucleotidyltransferase</keyword>
<dbReference type="SUPFAM" id="SSF50978">
    <property type="entry name" value="WD40 repeat-like"/>
    <property type="match status" value="1"/>
</dbReference>
<feature type="compositionally biased region" description="Basic and acidic residues" evidence="13">
    <location>
        <begin position="213"/>
        <end position="226"/>
    </location>
</feature>
<dbReference type="Gene3D" id="3.90.190.10">
    <property type="entry name" value="Protein tyrosine phosphatase superfamily"/>
    <property type="match status" value="1"/>
</dbReference>
<evidence type="ECO:0000313" key="16">
    <source>
        <dbReference type="Proteomes" id="UP000007755"/>
    </source>
</evidence>
<dbReference type="InterPro" id="IPR000340">
    <property type="entry name" value="Dual-sp_phosphatase_cat-dom"/>
</dbReference>
<evidence type="ECO:0000256" key="9">
    <source>
        <dbReference type="ARBA" id="ARBA00023242"/>
    </source>
</evidence>
<dbReference type="GO" id="GO:0004484">
    <property type="term" value="F:mRNA guanylyltransferase activity"/>
    <property type="evidence" value="ECO:0007669"/>
    <property type="project" value="UniProtKB-EC"/>
</dbReference>
<organism evidence="16">
    <name type="scientific">Acromyrmex echinatior</name>
    <name type="common">Panamanian leafcutter ant</name>
    <name type="synonym">Acromyrmex octospinosus echinatior</name>
    <dbReference type="NCBI Taxonomy" id="103372"/>
    <lineage>
        <taxon>Eukaryota</taxon>
        <taxon>Metazoa</taxon>
        <taxon>Ecdysozoa</taxon>
        <taxon>Arthropoda</taxon>
        <taxon>Hexapoda</taxon>
        <taxon>Insecta</taxon>
        <taxon>Pterygota</taxon>
        <taxon>Neoptera</taxon>
        <taxon>Endopterygota</taxon>
        <taxon>Hymenoptera</taxon>
        <taxon>Apocrita</taxon>
        <taxon>Aculeata</taxon>
        <taxon>Formicoidea</taxon>
        <taxon>Formicidae</taxon>
        <taxon>Myrmicinae</taxon>
        <taxon>Acromyrmex</taxon>
    </lineage>
</organism>
<dbReference type="Proteomes" id="UP000007755">
    <property type="component" value="Unassembled WGS sequence"/>
</dbReference>
<keyword evidence="6" id="KW-0547">Nucleotide-binding</keyword>
<evidence type="ECO:0000313" key="15">
    <source>
        <dbReference type="EMBL" id="EGI64955.1"/>
    </source>
</evidence>
<comment type="subcellular location">
    <subcellularLocation>
        <location evidence="1">Nucleus</location>
    </subcellularLocation>
</comment>
<proteinExistence type="predicted"/>
<dbReference type="Gene3D" id="2.40.50.140">
    <property type="entry name" value="Nucleic acid-binding proteins"/>
    <property type="match status" value="1"/>
</dbReference>
<feature type="coiled-coil region" evidence="12">
    <location>
        <begin position="887"/>
        <end position="923"/>
    </location>
</feature>
<dbReference type="GO" id="GO:0005525">
    <property type="term" value="F:GTP binding"/>
    <property type="evidence" value="ECO:0007669"/>
    <property type="project" value="UniProtKB-KW"/>
</dbReference>
<dbReference type="InterPro" id="IPR029021">
    <property type="entry name" value="Prot-tyrosine_phosphatase-like"/>
</dbReference>
<feature type="region of interest" description="Disordered" evidence="13">
    <location>
        <begin position="206"/>
        <end position="228"/>
    </location>
</feature>
<evidence type="ECO:0000256" key="10">
    <source>
        <dbReference type="ARBA" id="ARBA00044624"/>
    </source>
</evidence>
<feature type="repeat" description="WD" evidence="11">
    <location>
        <begin position="756"/>
        <end position="788"/>
    </location>
</feature>
<evidence type="ECO:0000256" key="4">
    <source>
        <dbReference type="ARBA" id="ARBA00022679"/>
    </source>
</evidence>
<evidence type="ECO:0000256" key="7">
    <source>
        <dbReference type="ARBA" id="ARBA00023042"/>
    </source>
</evidence>
<dbReference type="PROSITE" id="PS50082">
    <property type="entry name" value="WD_REPEATS_2"/>
    <property type="match status" value="1"/>
</dbReference>
<evidence type="ECO:0000256" key="12">
    <source>
        <dbReference type="SAM" id="Coils"/>
    </source>
</evidence>
<dbReference type="FunFam" id="3.30.470.30:FF:000040">
    <property type="entry name" value="mRNA-capping enzyme"/>
    <property type="match status" value="1"/>
</dbReference>
<dbReference type="STRING" id="103372.F4WLL9"/>
<protein>
    <recommendedName>
        <fullName evidence="2">mRNA guanylyltransferase</fullName>
        <ecNumber evidence="2">2.7.7.50</ecNumber>
    </recommendedName>
</protein>
<dbReference type="InterPro" id="IPR001680">
    <property type="entry name" value="WD40_rpt"/>
</dbReference>
<dbReference type="InterPro" id="IPR016130">
    <property type="entry name" value="Tyr_Pase_AS"/>
</dbReference>
<dbReference type="GO" id="GO:0006370">
    <property type="term" value="P:7-methylguanosine mRNA capping"/>
    <property type="evidence" value="ECO:0007669"/>
    <property type="project" value="UniProtKB-KW"/>
</dbReference>
<dbReference type="Gene3D" id="3.30.470.30">
    <property type="entry name" value="DNA ligase/mRNA capping enzyme"/>
    <property type="match status" value="1"/>
</dbReference>
<dbReference type="SMART" id="SM00320">
    <property type="entry name" value="WD40"/>
    <property type="match status" value="4"/>
</dbReference>
<keyword evidence="9" id="KW-0539">Nucleus</keyword>
<keyword evidence="12" id="KW-0175">Coiled coil</keyword>
<dbReference type="PROSITE" id="PS00383">
    <property type="entry name" value="TYR_PHOSPHATASE_1"/>
    <property type="match status" value="1"/>
</dbReference>
<comment type="catalytic activity">
    <reaction evidence="10">
        <text>a 5'-end diphospho-ribonucleoside in mRNA + GTP + H(+) = a 5'-end (5'-triphosphoguanosine)-ribonucleoside in mRNA + diphosphate</text>
        <dbReference type="Rhea" id="RHEA:67012"/>
        <dbReference type="Rhea" id="RHEA-COMP:17165"/>
        <dbReference type="Rhea" id="RHEA-COMP:17166"/>
        <dbReference type="ChEBI" id="CHEBI:15378"/>
        <dbReference type="ChEBI" id="CHEBI:33019"/>
        <dbReference type="ChEBI" id="CHEBI:37565"/>
        <dbReference type="ChEBI" id="CHEBI:167616"/>
        <dbReference type="ChEBI" id="CHEBI:167617"/>
        <dbReference type="EC" id="2.7.7.50"/>
    </reaction>
    <physiologicalReaction direction="left-to-right" evidence="10">
        <dbReference type="Rhea" id="RHEA:67013"/>
    </physiologicalReaction>
</comment>
<dbReference type="CDD" id="cd17664">
    <property type="entry name" value="Mce1_N"/>
    <property type="match status" value="1"/>
</dbReference>
<dbReference type="Pfam" id="PF01331">
    <property type="entry name" value="mRNA_cap_enzyme"/>
    <property type="match status" value="1"/>
</dbReference>
<dbReference type="InterPro" id="IPR001339">
    <property type="entry name" value="mRNA_cap_enzyme_adenylation"/>
</dbReference>
<keyword evidence="4" id="KW-0808">Transferase</keyword>
<accession>F4WLL9</accession>
<dbReference type="eggNOG" id="KOG2386">
    <property type="taxonomic scope" value="Eukaryota"/>
</dbReference>
<dbReference type="InterPro" id="IPR015943">
    <property type="entry name" value="WD40/YVTN_repeat-like_dom_sf"/>
</dbReference>
<dbReference type="InParanoid" id="F4WLL9"/>
<keyword evidence="7" id="KW-0506">mRNA capping</keyword>
<dbReference type="PANTHER" id="PTHR10367">
    <property type="entry name" value="MRNA-CAPPING ENZYME"/>
    <property type="match status" value="1"/>
</dbReference>
<evidence type="ECO:0000256" key="2">
    <source>
        <dbReference type="ARBA" id="ARBA00012475"/>
    </source>
</evidence>
<dbReference type="FunFam" id="4.10.87.10:FF:000001">
    <property type="entry name" value="mRNA-capping enzyme"/>
    <property type="match status" value="1"/>
</dbReference>
<keyword evidence="11" id="KW-0853">WD repeat</keyword>
<dbReference type="EMBL" id="GL888208">
    <property type="protein sequence ID" value="EGI64955.1"/>
    <property type="molecule type" value="Genomic_DNA"/>
</dbReference>
<dbReference type="SUPFAM" id="SSF52799">
    <property type="entry name" value="(Phosphotyrosine protein) phosphatases II"/>
    <property type="match status" value="1"/>
</dbReference>
<dbReference type="CDD" id="cd07895">
    <property type="entry name" value="Adenylation_mRNA_capping"/>
    <property type="match status" value="1"/>
</dbReference>
<sequence length="926" mass="105277">MSSENRIGRGVPPRWLDCPRKAMRLIQGKFLAFKTPLSSAYDSQVPEGCRFTVDMFFENLKSQKLKMGLWIDLTNTSRFYDKDTIEDYNCSYVKLQCRGHGETPSEEQTRAFVQLCSSFIAHNPLEIIGVHCTHGFNRTGFLIISYLVEIDNTSVDAGLAEFATARPPGIYKADYIKELYKRYDDEADAPPPPARPAWCLEYDDSNIPDTDEGPSRENEDCQDEKGKRKRREIFNKNPIFMAGVPGVTPILEKKKLFGIQRRVQDICGWKDSGFPGSQPVSMDCDNIMLLHTKPYRVSWKADGTRYMMLVQGDGEIFFIDRENSVFEVTGLTFPHVRENRNLRDTLMDGEMVIDKDRGKNIPRYLVYDVIMYDGQDVSKLPFHPDRYSIIENKIIAGRLRAMKEGRLIKEREPFSVRLKYFWDVTQSKNLLGEKFAKQLSHEPDGLIFQPAKEKYCSGVCIEVLKWKPLSLNSVDFKLKIVTESGMGILPRKIGHLFVGGLNTPYGTIKITKHMRDLDNAIVECKFENGQWVFMRQRIDKSFPNSIKTAESVCKSINKPVTKERLLDYIEKYRFARDDSELMPPPNKKPNLHRTVLLWYTKDFTSKDRKSLRINIEFDHATLIRWSPDGKAFIIHKAVANAIEVYKIAKKSDGHLASATKALEFPQHHTEDVVGMDIACTGKYIITCSKMNDLIIWDLKGQTLATVEMHLGSTYRARISPCGRFVAASGFTPDVNVWEVVFSKSGEFKTVAKAFDLAGHSSGVHDFGFSADTSHMATVSKDGTYRFYNTKIEFEKGEDPHVLMTGTWNTTAPASLALSPNAEVLVIAHGSSISFYSTITGVLDTTIEDIFLGSITCLVFDAMGEYLLAAGDKHIKIFRNVTGYRTTIESAKRKLEQRQTQATKERLEKMIRDNKELLEKIGEKCSE</sequence>
<dbReference type="FunFam" id="3.90.190.10:FF:000040">
    <property type="entry name" value="mRNA-capping enzyme"/>
    <property type="match status" value="1"/>
</dbReference>
<dbReference type="InterPro" id="IPR012340">
    <property type="entry name" value="NA-bd_OB-fold"/>
</dbReference>
<evidence type="ECO:0000256" key="13">
    <source>
        <dbReference type="SAM" id="MobiDB-lite"/>
    </source>
</evidence>
<dbReference type="Gene3D" id="2.130.10.10">
    <property type="entry name" value="YVTN repeat-like/Quinoprotein amine dehydrogenase"/>
    <property type="match status" value="1"/>
</dbReference>
<evidence type="ECO:0000256" key="1">
    <source>
        <dbReference type="ARBA" id="ARBA00004123"/>
    </source>
</evidence>
<evidence type="ECO:0000256" key="11">
    <source>
        <dbReference type="PROSITE-ProRule" id="PRU00221"/>
    </source>
</evidence>
<dbReference type="EC" id="2.7.7.50" evidence="2"/>
<evidence type="ECO:0000256" key="8">
    <source>
        <dbReference type="ARBA" id="ARBA00023134"/>
    </source>
</evidence>